<sequence length="106" mass="11716">MSYPLLGSRWQATFLPRANPVGLTGRTAEVCPQQSLIGNVFSYIEPRVTMRFSFLVIITAFTASMSVSACMPHDDICHINNDCCSYNCVNNVSTLYPTDHGVGYCK</sequence>
<keyword evidence="2" id="KW-1185">Reference proteome</keyword>
<dbReference type="InParanoid" id="A0A1B7MMQ0"/>
<dbReference type="AlphaFoldDB" id="A0A1B7MMQ0"/>
<accession>A0A1B7MMQ0</accession>
<evidence type="ECO:0000313" key="2">
    <source>
        <dbReference type="Proteomes" id="UP000092154"/>
    </source>
</evidence>
<proteinExistence type="predicted"/>
<dbReference type="EMBL" id="KV448688">
    <property type="protein sequence ID" value="OAX33898.1"/>
    <property type="molecule type" value="Genomic_DNA"/>
</dbReference>
<protein>
    <submittedName>
        <fullName evidence="1">Uncharacterized protein</fullName>
    </submittedName>
</protein>
<name>A0A1B7MMQ0_9AGAM</name>
<reference evidence="1 2" key="1">
    <citation type="submission" date="2016-06" db="EMBL/GenBank/DDBJ databases">
        <title>Comparative genomics of the ectomycorrhizal sister species Rhizopogon vinicolor and Rhizopogon vesiculosus (Basidiomycota: Boletales) reveals a divergence of the mating type B locus.</title>
        <authorList>
            <consortium name="DOE Joint Genome Institute"/>
            <person name="Mujic A.B."/>
            <person name="Kuo A."/>
            <person name="Tritt A."/>
            <person name="Lipzen A."/>
            <person name="Chen C."/>
            <person name="Johnson J."/>
            <person name="Sharma A."/>
            <person name="Barry K."/>
            <person name="Grigoriev I.V."/>
            <person name="Spatafora J.W."/>
        </authorList>
    </citation>
    <scope>NUCLEOTIDE SEQUENCE [LARGE SCALE GENOMIC DNA]</scope>
    <source>
        <strain evidence="1 2">AM-OR11-026</strain>
    </source>
</reference>
<gene>
    <name evidence="1" type="ORF">K503DRAFT_775105</name>
</gene>
<dbReference type="Proteomes" id="UP000092154">
    <property type="component" value="Unassembled WGS sequence"/>
</dbReference>
<evidence type="ECO:0000313" key="1">
    <source>
        <dbReference type="EMBL" id="OAX33898.1"/>
    </source>
</evidence>
<organism evidence="1 2">
    <name type="scientific">Rhizopogon vinicolor AM-OR11-026</name>
    <dbReference type="NCBI Taxonomy" id="1314800"/>
    <lineage>
        <taxon>Eukaryota</taxon>
        <taxon>Fungi</taxon>
        <taxon>Dikarya</taxon>
        <taxon>Basidiomycota</taxon>
        <taxon>Agaricomycotina</taxon>
        <taxon>Agaricomycetes</taxon>
        <taxon>Agaricomycetidae</taxon>
        <taxon>Boletales</taxon>
        <taxon>Suillineae</taxon>
        <taxon>Rhizopogonaceae</taxon>
        <taxon>Rhizopogon</taxon>
    </lineage>
</organism>